<accession>A0A6L2ZP67</accession>
<organism evidence="1 2">
    <name type="scientific">Candidatus Regiella insecticola</name>
    <dbReference type="NCBI Taxonomy" id="138073"/>
    <lineage>
        <taxon>Bacteria</taxon>
        <taxon>Pseudomonadati</taxon>
        <taxon>Pseudomonadota</taxon>
        <taxon>Gammaproteobacteria</taxon>
        <taxon>Enterobacterales</taxon>
        <taxon>Enterobacteriaceae</taxon>
        <taxon>aphid secondary symbionts</taxon>
        <taxon>Candidatus Regiella</taxon>
    </lineage>
</organism>
<evidence type="ECO:0000313" key="1">
    <source>
        <dbReference type="EMBL" id="GFN46536.1"/>
    </source>
</evidence>
<proteinExistence type="predicted"/>
<reference evidence="1 2" key="1">
    <citation type="submission" date="2020-06" db="EMBL/GenBank/DDBJ databases">
        <title>The genome sequence of Candidatus Regiella insecticola strain Tut.</title>
        <authorList>
            <person name="Nikoh N."/>
            <person name="Tsuchida T."/>
            <person name="Koga R."/>
            <person name="Oshima K."/>
            <person name="Hattori M."/>
            <person name="Fukatsu T."/>
        </authorList>
    </citation>
    <scope>NUCLEOTIDE SEQUENCE [LARGE SCALE GENOMIC DNA]</scope>
    <source>
        <strain evidence="1 2">Tut</strain>
    </source>
</reference>
<name>A0A6L2ZP67_9ENTR</name>
<dbReference type="Proteomes" id="UP000504714">
    <property type="component" value="Unassembled WGS sequence"/>
</dbReference>
<dbReference type="EMBL" id="BLXO01000004">
    <property type="protein sequence ID" value="GFN46536.1"/>
    <property type="molecule type" value="Genomic_DNA"/>
</dbReference>
<comment type="caution">
    <text evidence="1">The sequence shown here is derived from an EMBL/GenBank/DDBJ whole genome shotgun (WGS) entry which is preliminary data.</text>
</comment>
<dbReference type="AlphaFoldDB" id="A0A6L2ZP67"/>
<gene>
    <name evidence="1" type="ORF">RINTU1_22110</name>
</gene>
<evidence type="ECO:0000313" key="2">
    <source>
        <dbReference type="Proteomes" id="UP000504714"/>
    </source>
</evidence>
<sequence length="108" mass="11646">MLQILAISAVQIMCPDIKWPPISSPNFTALSKLTSSPTLISLRLVISRVSFITSKLIKSWSMAVTDKQQPLCATEAPNVNPGNRADGNLSVWIRKSVLPLMATTGAVP</sequence>
<protein>
    <submittedName>
        <fullName evidence="1">Uncharacterized protein</fullName>
    </submittedName>
</protein>